<keyword evidence="7" id="KW-0418">Kinase</keyword>
<dbReference type="PROSITE" id="PS00794">
    <property type="entry name" value="HPPK"/>
    <property type="match status" value="1"/>
</dbReference>
<dbReference type="EC" id="2.7.6.3" evidence="3"/>
<dbReference type="Proteomes" id="UP000786693">
    <property type="component" value="Unassembled WGS sequence"/>
</dbReference>
<evidence type="ECO:0000313" key="15">
    <source>
        <dbReference type="Proteomes" id="UP000786693"/>
    </source>
</evidence>
<dbReference type="InterPro" id="IPR035907">
    <property type="entry name" value="Hppk_sf"/>
</dbReference>
<keyword evidence="8" id="KW-0067">ATP-binding</keyword>
<evidence type="ECO:0000256" key="6">
    <source>
        <dbReference type="ARBA" id="ARBA00022741"/>
    </source>
</evidence>
<keyword evidence="6" id="KW-0547">Nucleotide-binding</keyword>
<evidence type="ECO:0000313" key="14">
    <source>
        <dbReference type="EMBL" id="GIT93686.1"/>
    </source>
</evidence>
<comment type="similarity">
    <text evidence="2">Belongs to the HPPK family.</text>
</comment>
<evidence type="ECO:0000256" key="11">
    <source>
        <dbReference type="ARBA" id="ARBA00029766"/>
    </source>
</evidence>
<proteinExistence type="inferred from homology"/>
<dbReference type="Pfam" id="PF01288">
    <property type="entry name" value="HPPK"/>
    <property type="match status" value="1"/>
</dbReference>
<protein>
    <recommendedName>
        <fullName evidence="4">2-amino-4-hydroxy-6-hydroxymethyldihydropteridine pyrophosphokinase</fullName>
        <ecNumber evidence="3">2.7.6.3</ecNumber>
    </recommendedName>
    <alternativeName>
        <fullName evidence="11">6-hydroxymethyl-7,8-dihydropterin pyrophosphokinase</fullName>
    </alternativeName>
    <alternativeName>
        <fullName evidence="12">7,8-dihydro-6-hydroxymethylpterin-pyrophosphokinase</fullName>
    </alternativeName>
</protein>
<dbReference type="Gene3D" id="3.30.70.560">
    <property type="entry name" value="7,8-Dihydro-6-hydroxymethylpterin-pyrophosphokinase HPPK"/>
    <property type="match status" value="1"/>
</dbReference>
<evidence type="ECO:0000256" key="1">
    <source>
        <dbReference type="ARBA" id="ARBA00005051"/>
    </source>
</evidence>
<evidence type="ECO:0000256" key="9">
    <source>
        <dbReference type="ARBA" id="ARBA00022909"/>
    </source>
</evidence>
<dbReference type="PANTHER" id="PTHR43071">
    <property type="entry name" value="2-AMINO-4-HYDROXY-6-HYDROXYMETHYLDIHYDROPTERIDINE PYROPHOSPHOKINASE"/>
    <property type="match status" value="1"/>
</dbReference>
<evidence type="ECO:0000256" key="8">
    <source>
        <dbReference type="ARBA" id="ARBA00022840"/>
    </source>
</evidence>
<keyword evidence="5" id="KW-0808">Transferase</keyword>
<dbReference type="PANTHER" id="PTHR43071:SF1">
    <property type="entry name" value="2-AMINO-4-HYDROXY-6-HYDROXYMETHYLDIHYDROPTERIDINE PYROPHOSPHOKINASE"/>
    <property type="match status" value="1"/>
</dbReference>
<comment type="function">
    <text evidence="10">Catalyzes the transfer of pyrophosphate from adenosine triphosphate (ATP) to 6-hydroxymethyl-7,8-dihydropterin, an enzymatic step in folate biosynthesis pathway.</text>
</comment>
<sequence>MSLHLIALGANSAGTRAGNARRLALAAGALRAVFGPSTRVSPLYATPAWPPGIGPDFVNAAAAIQSDLPSRSVLDRLHRIEDRFGRVRSLRWGARVLDLDLIATDGRVLPDAGTVRRWMGLDLGAQRSAAPSGLLVPHPRMQDRGFVLIPLAQIAPQWRHPLTGQSVRSMVRGLPRAARKGIRRLHPL</sequence>
<evidence type="ECO:0000259" key="13">
    <source>
        <dbReference type="PROSITE" id="PS00794"/>
    </source>
</evidence>
<comment type="pathway">
    <text evidence="1">Cofactor biosynthesis; tetrahydrofolate biosynthesis; 2-amino-4-hydroxy-6-hydroxymethyl-7,8-dihydropteridine diphosphate from 7,8-dihydroneopterin triphosphate: step 4/4.</text>
</comment>
<evidence type="ECO:0000256" key="10">
    <source>
        <dbReference type="ARBA" id="ARBA00029409"/>
    </source>
</evidence>
<dbReference type="NCBIfam" id="TIGR01498">
    <property type="entry name" value="folK"/>
    <property type="match status" value="1"/>
</dbReference>
<comment type="caution">
    <text evidence="14">The sequence shown here is derived from an EMBL/GenBank/DDBJ whole genome shotgun (WGS) entry which is preliminary data.</text>
</comment>
<keyword evidence="15" id="KW-1185">Reference proteome</keyword>
<dbReference type="InterPro" id="IPR000550">
    <property type="entry name" value="Hppk"/>
</dbReference>
<evidence type="ECO:0000256" key="12">
    <source>
        <dbReference type="ARBA" id="ARBA00033413"/>
    </source>
</evidence>
<evidence type="ECO:0000256" key="7">
    <source>
        <dbReference type="ARBA" id="ARBA00022777"/>
    </source>
</evidence>
<dbReference type="CDD" id="cd00483">
    <property type="entry name" value="HPPK"/>
    <property type="match status" value="1"/>
</dbReference>
<evidence type="ECO:0000256" key="2">
    <source>
        <dbReference type="ARBA" id="ARBA00005810"/>
    </source>
</evidence>
<name>A0ABQ4NGY7_9RHOB</name>
<feature type="domain" description="7,8-dihydro-6-hydroxymethylpterin-pyrophosphokinase" evidence="13">
    <location>
        <begin position="91"/>
        <end position="102"/>
    </location>
</feature>
<dbReference type="RefSeq" id="WP_220747206.1">
    <property type="nucleotide sequence ID" value="NZ_BPFH01000001.1"/>
</dbReference>
<evidence type="ECO:0000256" key="4">
    <source>
        <dbReference type="ARBA" id="ARBA00016218"/>
    </source>
</evidence>
<dbReference type="SUPFAM" id="SSF55083">
    <property type="entry name" value="6-hydroxymethyl-7,8-dihydropterin pyrophosphokinase, HPPK"/>
    <property type="match status" value="1"/>
</dbReference>
<gene>
    <name evidence="14" type="primary">FolK</name>
    <name evidence="14" type="ORF">JANAI62_03090</name>
</gene>
<reference evidence="14 15" key="1">
    <citation type="submission" date="2021-05" db="EMBL/GenBank/DDBJ databases">
        <title>Bacteria Genome sequencing.</title>
        <authorList>
            <person name="Takabe Y."/>
            <person name="Nakajima Y."/>
            <person name="Suzuki S."/>
            <person name="Shiozaki T."/>
        </authorList>
    </citation>
    <scope>NUCLEOTIDE SEQUENCE [LARGE SCALE GENOMIC DNA]</scope>
    <source>
        <strain evidence="14 15">AI_62</strain>
    </source>
</reference>
<keyword evidence="9" id="KW-0289">Folate biosynthesis</keyword>
<evidence type="ECO:0000256" key="3">
    <source>
        <dbReference type="ARBA" id="ARBA00013253"/>
    </source>
</evidence>
<evidence type="ECO:0000256" key="5">
    <source>
        <dbReference type="ARBA" id="ARBA00022679"/>
    </source>
</evidence>
<accession>A0ABQ4NGY7</accession>
<organism evidence="14 15">
    <name type="scientific">Jannaschia pagri</name>
    <dbReference type="NCBI Taxonomy" id="2829797"/>
    <lineage>
        <taxon>Bacteria</taxon>
        <taxon>Pseudomonadati</taxon>
        <taxon>Pseudomonadota</taxon>
        <taxon>Alphaproteobacteria</taxon>
        <taxon>Rhodobacterales</taxon>
        <taxon>Roseobacteraceae</taxon>
        <taxon>Jannaschia</taxon>
    </lineage>
</organism>
<dbReference type="EMBL" id="BPFH01000001">
    <property type="protein sequence ID" value="GIT93686.1"/>
    <property type="molecule type" value="Genomic_DNA"/>
</dbReference>